<evidence type="ECO:0000256" key="12">
    <source>
        <dbReference type="SAM" id="Phobius"/>
    </source>
</evidence>
<keyword evidence="8 9" id="KW-0012">Acyltransferase</keyword>
<comment type="subcellular location">
    <subcellularLocation>
        <location evidence="1 9">Endoplasmic reticulum membrane</location>
        <topology evidence="1 9">Multi-pass membrane protein</topology>
    </subcellularLocation>
</comment>
<dbReference type="PANTHER" id="PTHR10408:SF8">
    <property type="entry name" value="O-ACYLTRANSFERASE"/>
    <property type="match status" value="1"/>
</dbReference>
<keyword evidence="7 9" id="KW-0472">Membrane</keyword>
<dbReference type="PANTHER" id="PTHR10408">
    <property type="entry name" value="STEROL O-ACYLTRANSFERASE"/>
    <property type="match status" value="1"/>
</dbReference>
<feature type="transmembrane region" description="Helical" evidence="12">
    <location>
        <begin position="495"/>
        <end position="516"/>
    </location>
</feature>
<feature type="active site" evidence="10">
    <location>
        <position position="454"/>
    </location>
</feature>
<feature type="transmembrane region" description="Helical" evidence="12">
    <location>
        <begin position="464"/>
        <end position="483"/>
    </location>
</feature>
<proteinExistence type="inferred from homology"/>
<evidence type="ECO:0000256" key="6">
    <source>
        <dbReference type="ARBA" id="ARBA00022989"/>
    </source>
</evidence>
<feature type="transmembrane region" description="Helical" evidence="12">
    <location>
        <begin position="358"/>
        <end position="381"/>
    </location>
</feature>
<accession>A0AAD9QJ25</accession>
<evidence type="ECO:0000256" key="3">
    <source>
        <dbReference type="ARBA" id="ARBA00022679"/>
    </source>
</evidence>
<comment type="similarity">
    <text evidence="2 9">Belongs to the membrane-bound acyltransferase family. Sterol o-acyltransferase subfamily.</text>
</comment>
<evidence type="ECO:0000313" key="13">
    <source>
        <dbReference type="EMBL" id="KAK2562200.1"/>
    </source>
</evidence>
<reference evidence="13" key="2">
    <citation type="journal article" date="2023" name="Science">
        <title>Genomic signatures of disease resistance in endangered staghorn corals.</title>
        <authorList>
            <person name="Vollmer S.V."/>
            <person name="Selwyn J.D."/>
            <person name="Despard B.A."/>
            <person name="Roesel C.L."/>
        </authorList>
    </citation>
    <scope>NUCLEOTIDE SEQUENCE</scope>
    <source>
        <strain evidence="13">K2</strain>
    </source>
</reference>
<reference evidence="13" key="1">
    <citation type="journal article" date="2023" name="G3 (Bethesda)">
        <title>Whole genome assembly and annotation of the endangered Caribbean coral Acropora cervicornis.</title>
        <authorList>
            <person name="Selwyn J.D."/>
            <person name="Vollmer S.V."/>
        </authorList>
    </citation>
    <scope>NUCLEOTIDE SEQUENCE</scope>
    <source>
        <strain evidence="13">K2</strain>
    </source>
</reference>
<evidence type="ECO:0000256" key="9">
    <source>
        <dbReference type="PIRNR" id="PIRNR000439"/>
    </source>
</evidence>
<organism evidence="13 14">
    <name type="scientific">Acropora cervicornis</name>
    <name type="common">Staghorn coral</name>
    <dbReference type="NCBI Taxonomy" id="6130"/>
    <lineage>
        <taxon>Eukaryota</taxon>
        <taxon>Metazoa</taxon>
        <taxon>Cnidaria</taxon>
        <taxon>Anthozoa</taxon>
        <taxon>Hexacorallia</taxon>
        <taxon>Scleractinia</taxon>
        <taxon>Astrocoeniina</taxon>
        <taxon>Acroporidae</taxon>
        <taxon>Acropora</taxon>
    </lineage>
</organism>
<feature type="transmembrane region" description="Helical" evidence="12">
    <location>
        <begin position="316"/>
        <end position="337"/>
    </location>
</feature>
<keyword evidence="3 9" id="KW-0808">Transferase</keyword>
<name>A0AAD9QJ25_ACRCE</name>
<dbReference type="PIRSF" id="PIRSF000439">
    <property type="entry name" value="Oat_ACAT_DAG_ARE"/>
    <property type="match status" value="1"/>
</dbReference>
<evidence type="ECO:0000256" key="1">
    <source>
        <dbReference type="ARBA" id="ARBA00004477"/>
    </source>
</evidence>
<sequence>MSKHVMAASVRRRQPNHESNGGFHLVEKKEVLGGNRTLELRQRAKQLKAEFVDQIDGQLNELLDDVLHDVASFEPISDHKYNHREKLNGIKVFIPRQSLLTELLEVNHIKTIYNIFVALLILLIFNTVVYDYIDTGRLTLDLTILTWAFGKPSSVISIWLVMKVMALLAFPLFMAWHSNRHSWLPIPDAIWLLLYITYQAVFAVFPLQEVYQHNLPPASTIIILAEQVRFMLKVHAFVRETSPKVLSFPKNQGVTLSESTEPTQADQSRDDDINIDSREKEINQTVLPDFGKYLYFLVCPTLIYRDEYPLTPCIRWNYVVSNAIQTLACILYTYYVFARFCVPVFRNIGKQHWNFKNFSLSVFNCMLPGTTVLVLGFFAILHSWLNAFAEMTRFADRMFYKDWWNSNSYADYYRSWNIVVHDWLYAYIYQDIYRLFKNRQVATTAVFFLSAVVHEYVLMFAFRFVYPVLLFIFGAVGFSFVFLKPNKRENVSQVWNVFMWITLIIGNGLLMCLYSQEWFAVQNCPSKGVSIEIAELSEESWLEQLTPRSWSEDCLGSAKTIASA</sequence>
<feature type="compositionally biased region" description="Polar residues" evidence="11">
    <location>
        <begin position="253"/>
        <end position="266"/>
    </location>
</feature>
<gene>
    <name evidence="13" type="ORF">P5673_014976</name>
</gene>
<evidence type="ECO:0000256" key="2">
    <source>
        <dbReference type="ARBA" id="ARBA00009010"/>
    </source>
</evidence>
<dbReference type="EMBL" id="JARQWQ010000030">
    <property type="protein sequence ID" value="KAK2562200.1"/>
    <property type="molecule type" value="Genomic_DNA"/>
</dbReference>
<evidence type="ECO:0000256" key="5">
    <source>
        <dbReference type="ARBA" id="ARBA00022824"/>
    </source>
</evidence>
<feature type="region of interest" description="Disordered" evidence="11">
    <location>
        <begin position="1"/>
        <end position="20"/>
    </location>
</feature>
<keyword evidence="4 12" id="KW-0812">Transmembrane</keyword>
<feature type="region of interest" description="Disordered" evidence="11">
    <location>
        <begin position="253"/>
        <end position="274"/>
    </location>
</feature>
<keyword evidence="5 9" id="KW-0256">Endoplasmic reticulum</keyword>
<evidence type="ECO:0000256" key="4">
    <source>
        <dbReference type="ARBA" id="ARBA00022692"/>
    </source>
</evidence>
<keyword evidence="6 12" id="KW-1133">Transmembrane helix</keyword>
<dbReference type="InterPro" id="IPR014371">
    <property type="entry name" value="Oat_ACAT_DAG_ARE"/>
</dbReference>
<dbReference type="GO" id="GO:0005789">
    <property type="term" value="C:endoplasmic reticulum membrane"/>
    <property type="evidence" value="ECO:0007669"/>
    <property type="project" value="UniProtKB-SubCell"/>
</dbReference>
<dbReference type="Proteomes" id="UP001249851">
    <property type="component" value="Unassembled WGS sequence"/>
</dbReference>
<evidence type="ECO:0000256" key="7">
    <source>
        <dbReference type="ARBA" id="ARBA00023136"/>
    </source>
</evidence>
<feature type="transmembrane region" description="Helical" evidence="12">
    <location>
        <begin position="153"/>
        <end position="177"/>
    </location>
</feature>
<dbReference type="InterPro" id="IPR004299">
    <property type="entry name" value="MBOAT_fam"/>
</dbReference>
<dbReference type="GO" id="GO:0008203">
    <property type="term" value="P:cholesterol metabolic process"/>
    <property type="evidence" value="ECO:0007669"/>
    <property type="project" value="TreeGrafter"/>
</dbReference>
<feature type="transmembrane region" description="Helical" evidence="12">
    <location>
        <begin position="112"/>
        <end position="133"/>
    </location>
</feature>
<comment type="caution">
    <text evidence="13">The sequence shown here is derived from an EMBL/GenBank/DDBJ whole genome shotgun (WGS) entry which is preliminary data.</text>
</comment>
<protein>
    <recommendedName>
        <fullName evidence="9">O-acyltransferase</fullName>
    </recommendedName>
</protein>
<dbReference type="GO" id="GO:0008374">
    <property type="term" value="F:O-acyltransferase activity"/>
    <property type="evidence" value="ECO:0007669"/>
    <property type="project" value="InterPro"/>
</dbReference>
<dbReference type="Pfam" id="PF03062">
    <property type="entry name" value="MBOAT"/>
    <property type="match status" value="1"/>
</dbReference>
<keyword evidence="14" id="KW-1185">Reference proteome</keyword>
<evidence type="ECO:0000256" key="11">
    <source>
        <dbReference type="SAM" id="MobiDB-lite"/>
    </source>
</evidence>
<evidence type="ECO:0000256" key="8">
    <source>
        <dbReference type="ARBA" id="ARBA00023315"/>
    </source>
</evidence>
<feature type="transmembrane region" description="Helical" evidence="12">
    <location>
        <begin position="189"/>
        <end position="207"/>
    </location>
</feature>
<evidence type="ECO:0000256" key="10">
    <source>
        <dbReference type="PIRSR" id="PIRSR000439-1"/>
    </source>
</evidence>
<evidence type="ECO:0000313" key="14">
    <source>
        <dbReference type="Proteomes" id="UP001249851"/>
    </source>
</evidence>
<dbReference type="AlphaFoldDB" id="A0AAD9QJ25"/>